<evidence type="ECO:0000313" key="1">
    <source>
        <dbReference type="EMBL" id="CAK5060060.1"/>
    </source>
</evidence>
<dbReference type="Proteomes" id="UP001497535">
    <property type="component" value="Unassembled WGS sequence"/>
</dbReference>
<comment type="caution">
    <text evidence="1">The sequence shown here is derived from an EMBL/GenBank/DDBJ whole genome shotgun (WGS) entry which is preliminary data.</text>
</comment>
<reference evidence="1" key="1">
    <citation type="submission" date="2023-11" db="EMBL/GenBank/DDBJ databases">
        <authorList>
            <person name="Poullet M."/>
        </authorList>
    </citation>
    <scope>NUCLEOTIDE SEQUENCE</scope>
    <source>
        <strain evidence="1">E1834</strain>
    </source>
</reference>
<protein>
    <submittedName>
        <fullName evidence="1">Uncharacterized protein</fullName>
    </submittedName>
</protein>
<gene>
    <name evidence="1" type="ORF">MENTE1834_LOCUS15879</name>
</gene>
<name>A0ACB0YSS5_MELEN</name>
<proteinExistence type="predicted"/>
<accession>A0ACB0YSS5</accession>
<evidence type="ECO:0000313" key="2">
    <source>
        <dbReference type="Proteomes" id="UP001497535"/>
    </source>
</evidence>
<keyword evidence="2" id="KW-1185">Reference proteome</keyword>
<sequence>MDRLEVGELVLVPASGNSLKFERVEMFYHRKPDANVREEGGGGFNFLI</sequence>
<dbReference type="EMBL" id="CAVMJV010000017">
    <property type="protein sequence ID" value="CAK5060060.1"/>
    <property type="molecule type" value="Genomic_DNA"/>
</dbReference>
<organism evidence="1 2">
    <name type="scientific">Meloidogyne enterolobii</name>
    <name type="common">Root-knot nematode worm</name>
    <name type="synonym">Meloidogyne mayaguensis</name>
    <dbReference type="NCBI Taxonomy" id="390850"/>
    <lineage>
        <taxon>Eukaryota</taxon>
        <taxon>Metazoa</taxon>
        <taxon>Ecdysozoa</taxon>
        <taxon>Nematoda</taxon>
        <taxon>Chromadorea</taxon>
        <taxon>Rhabditida</taxon>
        <taxon>Tylenchina</taxon>
        <taxon>Tylenchomorpha</taxon>
        <taxon>Tylenchoidea</taxon>
        <taxon>Meloidogynidae</taxon>
        <taxon>Meloidogyninae</taxon>
        <taxon>Meloidogyne</taxon>
    </lineage>
</organism>